<dbReference type="Proteomes" id="UP001219934">
    <property type="component" value="Unassembled WGS sequence"/>
</dbReference>
<dbReference type="GO" id="GO:0008360">
    <property type="term" value="P:regulation of cell shape"/>
    <property type="evidence" value="ECO:0007669"/>
    <property type="project" value="TreeGrafter"/>
</dbReference>
<dbReference type="PANTHER" id="PTHR22625:SF59">
    <property type="entry name" value="PLEXIN-B1 ISOFORM X1"/>
    <property type="match status" value="1"/>
</dbReference>
<dbReference type="Pfam" id="PF08337">
    <property type="entry name" value="Plexin_cytopl"/>
    <property type="match status" value="1"/>
</dbReference>
<dbReference type="PANTHER" id="PTHR22625">
    <property type="entry name" value="PLEXIN"/>
    <property type="match status" value="1"/>
</dbReference>
<dbReference type="AlphaFoldDB" id="A0AAD6AQR5"/>
<reference evidence="2" key="1">
    <citation type="submission" date="2022-11" db="EMBL/GenBank/DDBJ databases">
        <title>Chromosome-level genome of Pogonophryne albipinna.</title>
        <authorList>
            <person name="Jo E."/>
        </authorList>
    </citation>
    <scope>NUCLEOTIDE SEQUENCE</scope>
    <source>
        <strain evidence="2">SGF0006</strain>
        <tissue evidence="2">Muscle</tissue>
    </source>
</reference>
<dbReference type="GO" id="GO:0007162">
    <property type="term" value="P:negative regulation of cell adhesion"/>
    <property type="evidence" value="ECO:0007669"/>
    <property type="project" value="TreeGrafter"/>
</dbReference>
<dbReference type="InterPro" id="IPR008936">
    <property type="entry name" value="Rho_GTPase_activation_prot"/>
</dbReference>
<keyword evidence="3" id="KW-1185">Reference proteome</keyword>
<sequence>MGYMEGTLQKFVDDLFTAILSRPVPLAVKHFFDLLDDQALQHGITDPETIHVWKSNSLPLRFWINILQNPQFIFDVQTSDHVGDVLSVIAQTFMDSCTIAEAGTGEISVTDSPINKLLHARDTPRYKQMVERYYAEVRQTLSASDQEVNSGLAELSRNYTAEVNCLVALHELYKYINKYYHQVSTPGRVVFKYFSTTCTNNLVSVRAGIQQGNGICCIS</sequence>
<dbReference type="GO" id="GO:0030334">
    <property type="term" value="P:regulation of cell migration"/>
    <property type="evidence" value="ECO:0007669"/>
    <property type="project" value="TreeGrafter"/>
</dbReference>
<dbReference type="GO" id="GO:0017154">
    <property type="term" value="F:semaphorin receptor activity"/>
    <property type="evidence" value="ECO:0007669"/>
    <property type="project" value="InterPro"/>
</dbReference>
<accession>A0AAD6AQR5</accession>
<proteinExistence type="predicted"/>
<evidence type="ECO:0000259" key="1">
    <source>
        <dbReference type="Pfam" id="PF08337"/>
    </source>
</evidence>
<dbReference type="InterPro" id="IPR031148">
    <property type="entry name" value="Plexin"/>
</dbReference>
<organism evidence="2 3">
    <name type="scientific">Pogonophryne albipinna</name>
    <dbReference type="NCBI Taxonomy" id="1090488"/>
    <lineage>
        <taxon>Eukaryota</taxon>
        <taxon>Metazoa</taxon>
        <taxon>Chordata</taxon>
        <taxon>Craniata</taxon>
        <taxon>Vertebrata</taxon>
        <taxon>Euteleostomi</taxon>
        <taxon>Actinopterygii</taxon>
        <taxon>Neopterygii</taxon>
        <taxon>Teleostei</taxon>
        <taxon>Neoteleostei</taxon>
        <taxon>Acanthomorphata</taxon>
        <taxon>Eupercaria</taxon>
        <taxon>Perciformes</taxon>
        <taxon>Notothenioidei</taxon>
        <taxon>Pogonophryne</taxon>
    </lineage>
</organism>
<evidence type="ECO:0000313" key="3">
    <source>
        <dbReference type="Proteomes" id="UP001219934"/>
    </source>
</evidence>
<comment type="caution">
    <text evidence="2">The sequence shown here is derived from an EMBL/GenBank/DDBJ whole genome shotgun (WGS) entry which is preliminary data.</text>
</comment>
<dbReference type="SUPFAM" id="SSF48350">
    <property type="entry name" value="GTPase activation domain, GAP"/>
    <property type="match status" value="1"/>
</dbReference>
<evidence type="ECO:0000313" key="2">
    <source>
        <dbReference type="EMBL" id="KAJ4928630.1"/>
    </source>
</evidence>
<dbReference type="GO" id="GO:0002116">
    <property type="term" value="C:semaphorin receptor complex"/>
    <property type="evidence" value="ECO:0007669"/>
    <property type="project" value="TreeGrafter"/>
</dbReference>
<dbReference type="InterPro" id="IPR013548">
    <property type="entry name" value="Plexin_cytoplasmic_RasGAP_dom"/>
</dbReference>
<name>A0AAD6AQR5_9TELE</name>
<dbReference type="Gene3D" id="1.10.506.10">
    <property type="entry name" value="GTPase Activation - p120gap, domain 1"/>
    <property type="match status" value="1"/>
</dbReference>
<dbReference type="GO" id="GO:0005886">
    <property type="term" value="C:plasma membrane"/>
    <property type="evidence" value="ECO:0007669"/>
    <property type="project" value="TreeGrafter"/>
</dbReference>
<protein>
    <recommendedName>
        <fullName evidence="1">Plexin cytoplasmic RasGAP domain-containing protein</fullName>
    </recommendedName>
</protein>
<dbReference type="EMBL" id="JAPTMU010000017">
    <property type="protein sequence ID" value="KAJ4928630.1"/>
    <property type="molecule type" value="Genomic_DNA"/>
</dbReference>
<dbReference type="GO" id="GO:0050772">
    <property type="term" value="P:positive regulation of axonogenesis"/>
    <property type="evidence" value="ECO:0007669"/>
    <property type="project" value="TreeGrafter"/>
</dbReference>
<dbReference type="GO" id="GO:0048675">
    <property type="term" value="P:axon extension"/>
    <property type="evidence" value="ECO:0007669"/>
    <property type="project" value="TreeGrafter"/>
</dbReference>
<gene>
    <name evidence="2" type="ORF">JOQ06_004260</name>
</gene>
<feature type="domain" description="Plexin cytoplasmic RasGAP" evidence="1">
    <location>
        <begin position="4"/>
        <end position="183"/>
    </location>
</feature>